<evidence type="ECO:0000313" key="10">
    <source>
        <dbReference type="Proteomes" id="UP000178841"/>
    </source>
</evidence>
<dbReference type="Pfam" id="PF03006">
    <property type="entry name" value="HlyIII"/>
    <property type="match status" value="1"/>
</dbReference>
<protein>
    <recommendedName>
        <fullName evidence="11">Hemolysin</fullName>
    </recommendedName>
</protein>
<keyword evidence="5 8" id="KW-1133">Transmembrane helix</keyword>
<feature type="transmembrane region" description="Helical" evidence="8">
    <location>
        <begin position="188"/>
        <end position="208"/>
    </location>
</feature>
<gene>
    <name evidence="9" type="ORF">A2648_01565</name>
</gene>
<evidence type="ECO:0000256" key="2">
    <source>
        <dbReference type="ARBA" id="ARBA00008488"/>
    </source>
</evidence>
<feature type="binding site" evidence="7">
    <location>
        <position position="189"/>
    </location>
    <ligand>
        <name>Zn(2+)</name>
        <dbReference type="ChEBI" id="CHEBI:29105"/>
    </ligand>
</feature>
<dbReference type="InterPro" id="IPR004254">
    <property type="entry name" value="AdipoR/HlyIII-related"/>
</dbReference>
<evidence type="ECO:0000256" key="4">
    <source>
        <dbReference type="ARBA" id="ARBA00022692"/>
    </source>
</evidence>
<comment type="similarity">
    <text evidence="2">Belongs to the UPF0073 (Hly-III) family.</text>
</comment>
<keyword evidence="3" id="KW-1003">Cell membrane</keyword>
<dbReference type="Proteomes" id="UP000178841">
    <property type="component" value="Unassembled WGS sequence"/>
</dbReference>
<dbReference type="GO" id="GO:0140911">
    <property type="term" value="F:pore-forming activity"/>
    <property type="evidence" value="ECO:0007669"/>
    <property type="project" value="InterPro"/>
</dbReference>
<organism evidence="9 10">
    <name type="scientific">Candidatus Lloydbacteria bacterium RIFCSPHIGHO2_01_FULL_41_20</name>
    <dbReference type="NCBI Taxonomy" id="1798657"/>
    <lineage>
        <taxon>Bacteria</taxon>
        <taxon>Candidatus Lloydiibacteriota</taxon>
    </lineage>
</organism>
<feature type="transmembrane region" description="Helical" evidence="8">
    <location>
        <begin position="99"/>
        <end position="120"/>
    </location>
</feature>
<comment type="subcellular location">
    <subcellularLocation>
        <location evidence="1">Cell membrane</location>
        <topology evidence="1">Multi-pass membrane protein</topology>
    </subcellularLocation>
</comment>
<keyword evidence="4 8" id="KW-0812">Transmembrane</keyword>
<evidence type="ECO:0000313" key="9">
    <source>
        <dbReference type="EMBL" id="OGZ04505.1"/>
    </source>
</evidence>
<evidence type="ECO:0000256" key="7">
    <source>
        <dbReference type="PIRSR" id="PIRSR604254-1"/>
    </source>
</evidence>
<name>A0A1G2CSY5_9BACT</name>
<evidence type="ECO:0000256" key="1">
    <source>
        <dbReference type="ARBA" id="ARBA00004651"/>
    </source>
</evidence>
<reference evidence="9 10" key="1">
    <citation type="journal article" date="2016" name="Nat. Commun.">
        <title>Thousands of microbial genomes shed light on interconnected biogeochemical processes in an aquifer system.</title>
        <authorList>
            <person name="Anantharaman K."/>
            <person name="Brown C.T."/>
            <person name="Hug L.A."/>
            <person name="Sharon I."/>
            <person name="Castelle C.J."/>
            <person name="Probst A.J."/>
            <person name="Thomas B.C."/>
            <person name="Singh A."/>
            <person name="Wilkins M.J."/>
            <person name="Karaoz U."/>
            <person name="Brodie E.L."/>
            <person name="Williams K.H."/>
            <person name="Hubbard S.S."/>
            <person name="Banfield J.F."/>
        </authorList>
    </citation>
    <scope>NUCLEOTIDE SEQUENCE [LARGE SCALE GENOMIC DNA]</scope>
</reference>
<dbReference type="InterPro" id="IPR005744">
    <property type="entry name" value="Hy-lIII"/>
</dbReference>
<keyword evidence="7" id="KW-0862">Zinc</keyword>
<feature type="transmembrane region" description="Helical" evidence="8">
    <location>
        <begin position="39"/>
        <end position="62"/>
    </location>
</feature>
<sequence>MYNNEPLSSLTHFIGFLLSIAGLVLLVVYASLYGEIAQVVGFSIFGSGLILLYLSSAIYHLISREHSAKGIFRVIDYSMIYVLIAATYTPIMLSIPERGWGWSIFGILWGLAFIGIVLEIKRKGNIKWLPPVLFLTMGWLSVIVLPVLMEYLPSGGIWWLALGGVFYTAGVIFFILEKKFPRNGWFGMHEIFHLFVMAGSLSHFWFMFKYVLYI</sequence>
<feature type="binding site" evidence="7">
    <location>
        <position position="193"/>
    </location>
    <ligand>
        <name>Zn(2+)</name>
        <dbReference type="ChEBI" id="CHEBI:29105"/>
    </ligand>
</feature>
<accession>A0A1G2CSY5</accession>
<dbReference type="NCBIfam" id="TIGR01065">
    <property type="entry name" value="hlyIII"/>
    <property type="match status" value="1"/>
</dbReference>
<dbReference type="GO" id="GO:0046872">
    <property type="term" value="F:metal ion binding"/>
    <property type="evidence" value="ECO:0007669"/>
    <property type="project" value="UniProtKB-KW"/>
</dbReference>
<evidence type="ECO:0000256" key="5">
    <source>
        <dbReference type="ARBA" id="ARBA00022989"/>
    </source>
</evidence>
<keyword evidence="6 8" id="KW-0472">Membrane</keyword>
<feature type="transmembrane region" description="Helical" evidence="8">
    <location>
        <begin position="12"/>
        <end position="33"/>
    </location>
</feature>
<dbReference type="STRING" id="1798657.A2648_01565"/>
<dbReference type="GO" id="GO:0005886">
    <property type="term" value="C:plasma membrane"/>
    <property type="evidence" value="ECO:0007669"/>
    <property type="project" value="UniProtKB-SubCell"/>
</dbReference>
<comment type="caution">
    <text evidence="9">The sequence shown here is derived from an EMBL/GenBank/DDBJ whole genome shotgun (WGS) entry which is preliminary data.</text>
</comment>
<evidence type="ECO:0000256" key="8">
    <source>
        <dbReference type="SAM" id="Phobius"/>
    </source>
</evidence>
<feature type="transmembrane region" description="Helical" evidence="8">
    <location>
        <begin position="157"/>
        <end position="176"/>
    </location>
</feature>
<feature type="transmembrane region" description="Helical" evidence="8">
    <location>
        <begin position="132"/>
        <end position="151"/>
    </location>
</feature>
<feature type="binding site" evidence="7">
    <location>
        <position position="60"/>
    </location>
    <ligand>
        <name>Zn(2+)</name>
        <dbReference type="ChEBI" id="CHEBI:29105"/>
    </ligand>
</feature>
<evidence type="ECO:0008006" key="11">
    <source>
        <dbReference type="Google" id="ProtNLM"/>
    </source>
</evidence>
<feature type="transmembrane region" description="Helical" evidence="8">
    <location>
        <begin position="74"/>
        <end position="93"/>
    </location>
</feature>
<evidence type="ECO:0000256" key="3">
    <source>
        <dbReference type="ARBA" id="ARBA00022475"/>
    </source>
</evidence>
<dbReference type="EMBL" id="MHLH01000005">
    <property type="protein sequence ID" value="OGZ04505.1"/>
    <property type="molecule type" value="Genomic_DNA"/>
</dbReference>
<dbReference type="PANTHER" id="PTHR20855">
    <property type="entry name" value="ADIPOR/PROGESTIN RECEPTOR-RELATED"/>
    <property type="match status" value="1"/>
</dbReference>
<keyword evidence="7" id="KW-0479">Metal-binding</keyword>
<proteinExistence type="inferred from homology"/>
<dbReference type="AlphaFoldDB" id="A0A1G2CSY5"/>
<dbReference type="PANTHER" id="PTHR20855:SF3">
    <property type="entry name" value="LD03007P"/>
    <property type="match status" value="1"/>
</dbReference>
<evidence type="ECO:0000256" key="6">
    <source>
        <dbReference type="ARBA" id="ARBA00023136"/>
    </source>
</evidence>